<keyword evidence="4" id="KW-0812">Transmembrane</keyword>
<dbReference type="AlphaFoldDB" id="A0A7S6VZ83"/>
<reference evidence="9 10" key="1">
    <citation type="submission" date="2020-02" db="EMBL/GenBank/DDBJ databases">
        <title>Tigecycline-resistant Acinetobacter species from pigs and migratory birds.</title>
        <authorList>
            <person name="Chen C."/>
            <person name="Sun J."/>
            <person name="Liao X.-P."/>
            <person name="Liu Y.-H."/>
        </authorList>
    </citation>
    <scope>NUCLEOTIDE SEQUENCE [LARGE SCALE GENOMIC DNA]</scope>
    <source>
        <strain evidence="9 10">YH12207_T</strain>
    </source>
</reference>
<keyword evidence="3" id="KW-1134">Transmembrane beta strand</keyword>
<evidence type="ECO:0000256" key="3">
    <source>
        <dbReference type="ARBA" id="ARBA00022452"/>
    </source>
</evidence>
<keyword evidence="5 8" id="KW-0732">Signal</keyword>
<accession>A0A7S6VZ83</accession>
<dbReference type="Proteomes" id="UP000593966">
    <property type="component" value="Chromosome"/>
</dbReference>
<sequence>MKATYQLLPLALFVSLLSSMAYATTGYFMHGYGVKAQGNAGTSIAQFQDALTIANNPAGLSWMGDRVDVGATIFSPDRSAQISGNQMPQGYPNANGNYDGNGRQYFVLPELAVNHQVNDQVALGLAIYGNGGMNTGYKQNPYAAFGNQGTAGVDLTQVFISPAVSWKYAKNQSIGVATNILYQRFEAKGIGAFAGYSQDGQNLSNRGKDDATGIGARIGWTGQFFDDRLTLGASYSSKINADRFKKYQGLFAEQGDFDVPESYGIGAAVKVTPKLTVAADVQRINYSDVDSVGHSFDVAQLQQGHVFGSDNGPGFGWDDINVYKIGVSYQAHPKLTLRAGYSHNDQPIRDSEVFLNVLAPGVVRDHLSVGATYNIDPHQEISVAYTHALEDEVKGPISPAFGGGEAKLQMSQDILGLSYGYKF</sequence>
<evidence type="ECO:0000256" key="8">
    <source>
        <dbReference type="SAM" id="SignalP"/>
    </source>
</evidence>
<dbReference type="Gene3D" id="2.40.160.60">
    <property type="entry name" value="Outer membrane protein transport protein (OMPP1/FadL/TodX)"/>
    <property type="match status" value="1"/>
</dbReference>
<evidence type="ECO:0000256" key="5">
    <source>
        <dbReference type="ARBA" id="ARBA00022729"/>
    </source>
</evidence>
<comment type="similarity">
    <text evidence="2">Belongs to the OmpP1/FadL family.</text>
</comment>
<comment type="subcellular location">
    <subcellularLocation>
        <location evidence="1">Cell outer membrane</location>
        <topology evidence="1">Multi-pass membrane protein</topology>
    </subcellularLocation>
</comment>
<organism evidence="9 10">
    <name type="scientific">Acinetobacter piscicola</name>
    <dbReference type="NCBI Taxonomy" id="2006115"/>
    <lineage>
        <taxon>Bacteria</taxon>
        <taxon>Pseudomonadati</taxon>
        <taxon>Pseudomonadota</taxon>
        <taxon>Gammaproteobacteria</taxon>
        <taxon>Moraxellales</taxon>
        <taxon>Moraxellaceae</taxon>
        <taxon>Acinetobacter</taxon>
    </lineage>
</organism>
<protein>
    <submittedName>
        <fullName evidence="9">Long-chain fatty acid transporter</fullName>
    </submittedName>
</protein>
<evidence type="ECO:0000313" key="10">
    <source>
        <dbReference type="Proteomes" id="UP000593966"/>
    </source>
</evidence>
<feature type="chain" id="PRO_5032631403" evidence="8">
    <location>
        <begin position="24"/>
        <end position="423"/>
    </location>
</feature>
<evidence type="ECO:0000256" key="6">
    <source>
        <dbReference type="ARBA" id="ARBA00023136"/>
    </source>
</evidence>
<proteinExistence type="inferred from homology"/>
<dbReference type="PANTHER" id="PTHR35093">
    <property type="entry name" value="OUTER MEMBRANE PROTEIN NMB0088-RELATED"/>
    <property type="match status" value="1"/>
</dbReference>
<dbReference type="SUPFAM" id="SSF56935">
    <property type="entry name" value="Porins"/>
    <property type="match status" value="1"/>
</dbReference>
<dbReference type="PANTHER" id="PTHR35093:SF8">
    <property type="entry name" value="OUTER MEMBRANE PROTEIN NMB0088-RELATED"/>
    <property type="match status" value="1"/>
</dbReference>
<dbReference type="InterPro" id="IPR005017">
    <property type="entry name" value="OMPP1/FadL/TodX"/>
</dbReference>
<dbReference type="EMBL" id="CP048659">
    <property type="protein sequence ID" value="QOW47553.1"/>
    <property type="molecule type" value="Genomic_DNA"/>
</dbReference>
<evidence type="ECO:0000256" key="7">
    <source>
        <dbReference type="ARBA" id="ARBA00023237"/>
    </source>
</evidence>
<dbReference type="GO" id="GO:0015483">
    <property type="term" value="F:long-chain fatty acid transporting porin activity"/>
    <property type="evidence" value="ECO:0007669"/>
    <property type="project" value="TreeGrafter"/>
</dbReference>
<evidence type="ECO:0000313" key="9">
    <source>
        <dbReference type="EMBL" id="QOW47553.1"/>
    </source>
</evidence>
<keyword evidence="7" id="KW-0998">Cell outer membrane</keyword>
<dbReference type="Pfam" id="PF03349">
    <property type="entry name" value="Toluene_X"/>
    <property type="match status" value="1"/>
</dbReference>
<keyword evidence="6" id="KW-0472">Membrane</keyword>
<keyword evidence="10" id="KW-1185">Reference proteome</keyword>
<gene>
    <name evidence="9" type="ORF">G0028_17625</name>
</gene>
<evidence type="ECO:0000256" key="1">
    <source>
        <dbReference type="ARBA" id="ARBA00004571"/>
    </source>
</evidence>
<evidence type="ECO:0000256" key="2">
    <source>
        <dbReference type="ARBA" id="ARBA00008163"/>
    </source>
</evidence>
<dbReference type="RefSeq" id="WP_180047092.1">
    <property type="nucleotide sequence ID" value="NZ_CP048659.1"/>
</dbReference>
<feature type="signal peptide" evidence="8">
    <location>
        <begin position="1"/>
        <end position="23"/>
    </location>
</feature>
<dbReference type="GO" id="GO:0009279">
    <property type="term" value="C:cell outer membrane"/>
    <property type="evidence" value="ECO:0007669"/>
    <property type="project" value="UniProtKB-SubCell"/>
</dbReference>
<name>A0A7S6VZ83_9GAMM</name>
<evidence type="ECO:0000256" key="4">
    <source>
        <dbReference type="ARBA" id="ARBA00022692"/>
    </source>
</evidence>